<evidence type="ECO:0000256" key="10">
    <source>
        <dbReference type="SAM" id="Coils"/>
    </source>
</evidence>
<reference evidence="13" key="3">
    <citation type="submission" date="2025-09" db="UniProtKB">
        <authorList>
            <consortium name="Ensembl"/>
        </authorList>
    </citation>
    <scope>IDENTIFICATION</scope>
</reference>
<evidence type="ECO:0008006" key="15">
    <source>
        <dbReference type="Google" id="ProtNLM"/>
    </source>
</evidence>
<dbReference type="Gene3D" id="6.10.250.2950">
    <property type="match status" value="1"/>
</dbReference>
<feature type="compositionally biased region" description="Basic and acidic residues" evidence="11">
    <location>
        <begin position="126"/>
        <end position="137"/>
    </location>
</feature>
<keyword evidence="6" id="KW-0256">Endoplasmic reticulum</keyword>
<dbReference type="Pfam" id="PF06936">
    <property type="entry name" value="Selenoprotein_S"/>
    <property type="match status" value="1"/>
</dbReference>
<evidence type="ECO:0000256" key="1">
    <source>
        <dbReference type="ARBA" id="ARBA00004389"/>
    </source>
</evidence>
<evidence type="ECO:0000256" key="8">
    <source>
        <dbReference type="ARBA" id="ARBA00022989"/>
    </source>
</evidence>
<dbReference type="GO" id="GO:0036502">
    <property type="term" value="C:Derlin-1-VIMP complex"/>
    <property type="evidence" value="ECO:0007669"/>
    <property type="project" value="TreeGrafter"/>
</dbReference>
<dbReference type="GO" id="GO:0036513">
    <property type="term" value="C:Derlin-1 retrotranslocation complex"/>
    <property type="evidence" value="ECO:0007669"/>
    <property type="project" value="TreeGrafter"/>
</dbReference>
<feature type="coiled-coil region" evidence="10">
    <location>
        <begin position="86"/>
        <end position="123"/>
    </location>
</feature>
<evidence type="ECO:0000256" key="9">
    <source>
        <dbReference type="ARBA" id="ARBA00023136"/>
    </source>
</evidence>
<evidence type="ECO:0000256" key="2">
    <source>
        <dbReference type="ARBA" id="ARBA00004496"/>
    </source>
</evidence>
<dbReference type="GO" id="GO:0030968">
    <property type="term" value="P:endoplasmic reticulum unfolded protein response"/>
    <property type="evidence" value="ECO:0007669"/>
    <property type="project" value="TreeGrafter"/>
</dbReference>
<reference evidence="13" key="2">
    <citation type="submission" date="2025-08" db="UniProtKB">
        <authorList>
            <consortium name="Ensembl"/>
        </authorList>
    </citation>
    <scope>IDENTIFICATION</scope>
</reference>
<evidence type="ECO:0000256" key="11">
    <source>
        <dbReference type="SAM" id="MobiDB-lite"/>
    </source>
</evidence>
<evidence type="ECO:0000256" key="7">
    <source>
        <dbReference type="ARBA" id="ARBA00022933"/>
    </source>
</evidence>
<evidence type="ECO:0000256" key="3">
    <source>
        <dbReference type="ARBA" id="ARBA00011034"/>
    </source>
</evidence>
<evidence type="ECO:0000256" key="4">
    <source>
        <dbReference type="ARBA" id="ARBA00022490"/>
    </source>
</evidence>
<feature type="region of interest" description="Disordered" evidence="11">
    <location>
        <begin position="126"/>
        <end position="200"/>
    </location>
</feature>
<dbReference type="Proteomes" id="UP000007875">
    <property type="component" value="Unassembled WGS sequence"/>
</dbReference>
<evidence type="ECO:0000313" key="13">
    <source>
        <dbReference type="Ensembl" id="ENSCSAVP00000015986.1"/>
    </source>
</evidence>
<dbReference type="HOGENOM" id="CLU_1365831_0_0_1"/>
<dbReference type="Ensembl" id="ENSCSAVT00000016166.1">
    <property type="protein sequence ID" value="ENSCSAVP00000015986.1"/>
    <property type="gene ID" value="ENSCSAVG00000009411.1"/>
</dbReference>
<evidence type="ECO:0000256" key="12">
    <source>
        <dbReference type="SAM" id="Phobius"/>
    </source>
</evidence>
<sequence>MDEDVLEANNDGNTQAEGQQAPLLNQNPYLFVAIFNEGLTFLQTYGWFLLLGFVAAMFVWSNIEKSVKKFLFGRKKVYDVTDTMTAEQVEARNMAMEQARKKLQEKHDEAVRIREEKRLEQEEQKRLQKISDHEALKAGKSQSLTTKRMEKKPDPNIAPTCHIKRNKDAKPLRPSGQNPLAGSSNSARWRPGTSRPAAGG</sequence>
<reference evidence="14" key="1">
    <citation type="submission" date="2003-08" db="EMBL/GenBank/DDBJ databases">
        <authorList>
            <person name="Birren B."/>
            <person name="Nusbaum C."/>
            <person name="Abebe A."/>
            <person name="Abouelleil A."/>
            <person name="Adekoya E."/>
            <person name="Ait-zahra M."/>
            <person name="Allen N."/>
            <person name="Allen T."/>
            <person name="An P."/>
            <person name="Anderson M."/>
            <person name="Anderson S."/>
            <person name="Arachchi H."/>
            <person name="Armbruster J."/>
            <person name="Bachantsang P."/>
            <person name="Baldwin J."/>
            <person name="Barry A."/>
            <person name="Bayul T."/>
            <person name="Blitshsteyn B."/>
            <person name="Bloom T."/>
            <person name="Blye J."/>
            <person name="Boguslavskiy L."/>
            <person name="Borowsky M."/>
            <person name="Boukhgalter B."/>
            <person name="Brunache A."/>
            <person name="Butler J."/>
            <person name="Calixte N."/>
            <person name="Calvo S."/>
            <person name="Camarata J."/>
            <person name="Campo K."/>
            <person name="Chang J."/>
            <person name="Cheshatsang Y."/>
            <person name="Citroen M."/>
            <person name="Collymore A."/>
            <person name="Considine T."/>
            <person name="Cook A."/>
            <person name="Cooke P."/>
            <person name="Corum B."/>
            <person name="Cuomo C."/>
            <person name="David R."/>
            <person name="Dawoe T."/>
            <person name="Degray S."/>
            <person name="Dodge S."/>
            <person name="Dooley K."/>
            <person name="Dorje P."/>
            <person name="Dorjee K."/>
            <person name="Dorris L."/>
            <person name="Duffey N."/>
            <person name="Dupes A."/>
            <person name="Elkins T."/>
            <person name="Engels R."/>
            <person name="Erickson J."/>
            <person name="Farina A."/>
            <person name="Faro S."/>
            <person name="Ferreira P."/>
            <person name="Fischer H."/>
            <person name="Fitzgerald M."/>
            <person name="Foley K."/>
            <person name="Gage D."/>
            <person name="Galagan J."/>
            <person name="Gearin G."/>
            <person name="Gnerre S."/>
            <person name="Gnirke A."/>
            <person name="Goyette A."/>
            <person name="Graham J."/>
            <person name="Grandbois E."/>
            <person name="Gyaltsen K."/>
            <person name="Hafez N."/>
            <person name="Hagopian D."/>
            <person name="Hagos B."/>
            <person name="Hall J."/>
            <person name="Hatcher B."/>
            <person name="Heller A."/>
            <person name="Higgins H."/>
            <person name="Honan T."/>
            <person name="Horn A."/>
            <person name="Houde N."/>
            <person name="Hughes L."/>
            <person name="Hulme W."/>
            <person name="Husby E."/>
            <person name="Iliev I."/>
            <person name="Jaffe D."/>
            <person name="Jones C."/>
            <person name="Kamal M."/>
            <person name="Kamat A."/>
            <person name="Kamvysselis M."/>
            <person name="Karlsson E."/>
            <person name="Kells C."/>
            <person name="Kieu A."/>
            <person name="Kisner P."/>
            <person name="Kodira C."/>
            <person name="Kulbokas E."/>
            <person name="Labutti K."/>
            <person name="Lama D."/>
            <person name="Landers T."/>
            <person name="Leger J."/>
            <person name="Levine S."/>
            <person name="Lewis D."/>
            <person name="Lewis T."/>
            <person name="Lindblad-toh K."/>
            <person name="Liu X."/>
            <person name="Lokyitsang T."/>
            <person name="Lokyitsang Y."/>
            <person name="Lucien O."/>
            <person name="Lui A."/>
            <person name="Ma L.J."/>
            <person name="Mabbitt R."/>
            <person name="Macdonald J."/>
            <person name="Maclean C."/>
            <person name="Major J."/>
            <person name="Manning J."/>
            <person name="Marabella R."/>
            <person name="Maru K."/>
            <person name="Matthews C."/>
            <person name="Mauceli E."/>
            <person name="Mccarthy M."/>
            <person name="Mcdonough S."/>
            <person name="Mcghee T."/>
            <person name="Meldrim J."/>
            <person name="Meneus L."/>
            <person name="Mesirov J."/>
            <person name="Mihalev A."/>
            <person name="Mihova T."/>
            <person name="Mikkelsen T."/>
            <person name="Mlenga V."/>
            <person name="Moru K."/>
            <person name="Mozes J."/>
            <person name="Mulrain L."/>
            <person name="Munson G."/>
            <person name="Naylor J."/>
            <person name="Newes C."/>
            <person name="Nguyen C."/>
            <person name="Nguyen N."/>
            <person name="Nguyen T."/>
            <person name="Nicol R."/>
            <person name="Nielsen C."/>
            <person name="Nizzari M."/>
            <person name="Norbu C."/>
            <person name="Norbu N."/>
            <person name="O'donnell P."/>
            <person name="Okoawo O."/>
            <person name="O'leary S."/>
            <person name="Omotosho B."/>
            <person name="O'neill K."/>
            <person name="Osman S."/>
            <person name="Parker S."/>
            <person name="Perrin D."/>
            <person name="Phunkhang P."/>
            <person name="Piqani B."/>
            <person name="Purcell S."/>
            <person name="Rachupka T."/>
            <person name="Ramasamy U."/>
            <person name="Rameau R."/>
            <person name="Ray V."/>
            <person name="Raymond C."/>
            <person name="Retta R."/>
            <person name="Richardson S."/>
            <person name="Rise C."/>
            <person name="Rodriguez J."/>
            <person name="Rogers J."/>
            <person name="Rogov P."/>
            <person name="Rutman M."/>
            <person name="Schupbach R."/>
            <person name="Seaman C."/>
            <person name="Settipalli S."/>
            <person name="Sharpe T."/>
            <person name="Sheridan J."/>
            <person name="Sherpa N."/>
            <person name="Shi J."/>
            <person name="Smirnov S."/>
            <person name="Smith C."/>
            <person name="Sougnez C."/>
            <person name="Spencer B."/>
            <person name="Stalker J."/>
            <person name="Stange-thomann N."/>
            <person name="Stavropoulos S."/>
            <person name="Stetson K."/>
            <person name="Stone C."/>
            <person name="Stone S."/>
            <person name="Stubbs M."/>
            <person name="Talamas J."/>
            <person name="Tchuinga P."/>
            <person name="Tenzing P."/>
            <person name="Tesfaye S."/>
            <person name="Theodore J."/>
            <person name="Thoulutsang Y."/>
            <person name="Topham K."/>
            <person name="Towey S."/>
            <person name="Tsamla T."/>
            <person name="Tsomo N."/>
            <person name="Vallee D."/>
            <person name="Vassiliev H."/>
            <person name="Venkataraman V."/>
            <person name="Vinson J."/>
            <person name="Vo A."/>
            <person name="Wade C."/>
            <person name="Wang S."/>
            <person name="Wangchuk T."/>
            <person name="Wangdi T."/>
            <person name="Whittaker C."/>
            <person name="Wilkinson J."/>
            <person name="Wu Y."/>
            <person name="Wyman D."/>
            <person name="Yadav S."/>
            <person name="Yang S."/>
            <person name="Yang X."/>
            <person name="Yeager S."/>
            <person name="Yee E."/>
            <person name="Young G."/>
            <person name="Zainoun J."/>
            <person name="Zembeck L."/>
            <person name="Zimmer A."/>
            <person name="Zody M."/>
            <person name="Lander E."/>
        </authorList>
    </citation>
    <scope>NUCLEOTIDE SEQUENCE [LARGE SCALE GENOMIC DNA]</scope>
</reference>
<evidence type="ECO:0000256" key="6">
    <source>
        <dbReference type="ARBA" id="ARBA00022824"/>
    </source>
</evidence>
<dbReference type="AlphaFoldDB" id="H2ZEH0"/>
<dbReference type="InParanoid" id="H2ZEH0"/>
<dbReference type="OMA" id="QQYGWFV"/>
<dbReference type="eggNOG" id="ENOG502RXYU">
    <property type="taxonomic scope" value="Eukaryota"/>
</dbReference>
<keyword evidence="5 12" id="KW-0812">Transmembrane</keyword>
<evidence type="ECO:0000256" key="5">
    <source>
        <dbReference type="ARBA" id="ARBA00022692"/>
    </source>
</evidence>
<feature type="compositionally biased region" description="Polar residues" evidence="11">
    <location>
        <begin position="175"/>
        <end position="187"/>
    </location>
</feature>
<keyword evidence="8 12" id="KW-1133">Transmembrane helix</keyword>
<organism evidence="13 14">
    <name type="scientific">Ciona savignyi</name>
    <name type="common">Pacific transparent sea squirt</name>
    <dbReference type="NCBI Taxonomy" id="51511"/>
    <lineage>
        <taxon>Eukaryota</taxon>
        <taxon>Metazoa</taxon>
        <taxon>Chordata</taxon>
        <taxon>Tunicata</taxon>
        <taxon>Ascidiacea</taxon>
        <taxon>Phlebobranchia</taxon>
        <taxon>Cionidae</taxon>
        <taxon>Ciona</taxon>
    </lineage>
</organism>
<protein>
    <recommendedName>
        <fullName evidence="15">Selenoprotein S</fullName>
    </recommendedName>
</protein>
<evidence type="ECO:0000313" key="14">
    <source>
        <dbReference type="Proteomes" id="UP000007875"/>
    </source>
</evidence>
<accession>H2ZEH0</accession>
<dbReference type="FunCoup" id="H2ZEH0">
    <property type="interactions" value="6"/>
</dbReference>
<comment type="subcellular location">
    <subcellularLocation>
        <location evidence="2">Cytoplasm</location>
    </subcellularLocation>
    <subcellularLocation>
        <location evidence="1">Endoplasmic reticulum membrane</location>
        <topology evidence="1">Single-pass membrane protein</topology>
    </subcellularLocation>
</comment>
<keyword evidence="7" id="KW-0712">Selenocysteine</keyword>
<feature type="transmembrane region" description="Helical" evidence="12">
    <location>
        <begin position="45"/>
        <end position="63"/>
    </location>
</feature>
<name>H2ZEH0_CIOSA</name>
<keyword evidence="9 12" id="KW-0472">Membrane</keyword>
<keyword evidence="14" id="KW-1185">Reference proteome</keyword>
<dbReference type="GO" id="GO:0030970">
    <property type="term" value="P:retrograde protein transport, ER to cytosol"/>
    <property type="evidence" value="ECO:0007669"/>
    <property type="project" value="TreeGrafter"/>
</dbReference>
<proteinExistence type="inferred from homology"/>
<dbReference type="PANTHER" id="PTHR28621">
    <property type="entry name" value="SELENOPROTEIN S"/>
    <property type="match status" value="1"/>
</dbReference>
<dbReference type="STRING" id="51511.ENSCSAVP00000015986"/>
<dbReference type="PANTHER" id="PTHR28621:SF1">
    <property type="entry name" value="SELENOPROTEIN S"/>
    <property type="match status" value="1"/>
</dbReference>
<keyword evidence="4" id="KW-0963">Cytoplasm</keyword>
<dbReference type="InterPro" id="IPR009703">
    <property type="entry name" value="Selenoprotein_S"/>
</dbReference>
<comment type="similarity">
    <text evidence="3">Belongs to the selenoprotein S family.</text>
</comment>
<keyword evidence="10" id="KW-0175">Coiled coil</keyword>